<dbReference type="STRING" id="1293598.IV56_GL001917"/>
<dbReference type="PATRIC" id="fig|1293598.4.peg.1999"/>
<dbReference type="Pfam" id="PF05037">
    <property type="entry name" value="DUF669"/>
    <property type="match status" value="1"/>
</dbReference>
<protein>
    <submittedName>
        <fullName evidence="2">Single stranded binding protein</fullName>
    </submittedName>
</protein>
<evidence type="ECO:0000313" key="2">
    <source>
        <dbReference type="EMBL" id="KRO16161.1"/>
    </source>
</evidence>
<accession>A0A0R2MR96</accession>
<dbReference type="RefSeq" id="WP_054778141.1">
    <property type="nucleotide sequence ID" value="NZ_BBBX01000039.1"/>
</dbReference>
<proteinExistence type="predicted"/>
<comment type="caution">
    <text evidence="2">The sequence shown here is derived from an EMBL/GenBank/DDBJ whole genome shotgun (WGS) entry which is preliminary data.</text>
</comment>
<gene>
    <name evidence="2" type="ORF">IV56_GL001917</name>
</gene>
<organism evidence="2 3">
    <name type="scientific">Lacticaseibacillus saniviri JCM 17471 = DSM 24301</name>
    <dbReference type="NCBI Taxonomy" id="1293598"/>
    <lineage>
        <taxon>Bacteria</taxon>
        <taxon>Bacillati</taxon>
        <taxon>Bacillota</taxon>
        <taxon>Bacilli</taxon>
        <taxon>Lactobacillales</taxon>
        <taxon>Lactobacillaceae</taxon>
        <taxon>Lacticaseibacillus</taxon>
    </lineage>
</organism>
<dbReference type="EMBL" id="JQCE01000050">
    <property type="protein sequence ID" value="KRO16161.1"/>
    <property type="molecule type" value="Genomic_DNA"/>
</dbReference>
<dbReference type="AlphaFoldDB" id="A0A0R2MR96"/>
<feature type="compositionally biased region" description="Polar residues" evidence="1">
    <location>
        <begin position="1"/>
        <end position="16"/>
    </location>
</feature>
<evidence type="ECO:0000313" key="3">
    <source>
        <dbReference type="Proteomes" id="UP000050969"/>
    </source>
</evidence>
<dbReference type="InterPro" id="IPR007731">
    <property type="entry name" value="DUF669"/>
</dbReference>
<sequence>MAEFNLTTDYSKNNEGNGYDPLPTGEYEVVINHVQEAATPSGAESLQFDLIVRNDLDAALPASNGKYHNRHVFVDNWKRKKTNQYDMDGLQYILEAAKIPEGTQINSIQDFMNALYHKPVNVYVKKENEEYNGSVTERNRVAPWNFKGTKYPQLAHQFKETSSAPTPAPTVTNSDLPF</sequence>
<feature type="region of interest" description="Disordered" evidence="1">
    <location>
        <begin position="1"/>
        <end position="21"/>
    </location>
</feature>
<evidence type="ECO:0000256" key="1">
    <source>
        <dbReference type="SAM" id="MobiDB-lite"/>
    </source>
</evidence>
<feature type="region of interest" description="Disordered" evidence="1">
    <location>
        <begin position="159"/>
        <end position="178"/>
    </location>
</feature>
<keyword evidence="3" id="KW-1185">Reference proteome</keyword>
<dbReference type="Proteomes" id="UP000050969">
    <property type="component" value="Unassembled WGS sequence"/>
</dbReference>
<dbReference type="OrthoDB" id="1707979at2"/>
<reference evidence="2 3" key="1">
    <citation type="journal article" date="2015" name="Genome Announc.">
        <title>Expanding the biotechnology potential of lactobacilli through comparative genomics of 213 strains and associated genera.</title>
        <authorList>
            <person name="Sun Z."/>
            <person name="Harris H.M."/>
            <person name="McCann A."/>
            <person name="Guo C."/>
            <person name="Argimon S."/>
            <person name="Zhang W."/>
            <person name="Yang X."/>
            <person name="Jeffery I.B."/>
            <person name="Cooney J.C."/>
            <person name="Kagawa T.F."/>
            <person name="Liu W."/>
            <person name="Song Y."/>
            <person name="Salvetti E."/>
            <person name="Wrobel A."/>
            <person name="Rasinkangas P."/>
            <person name="Parkhill J."/>
            <person name="Rea M.C."/>
            <person name="O'Sullivan O."/>
            <person name="Ritari J."/>
            <person name="Douillard F.P."/>
            <person name="Paul Ross R."/>
            <person name="Yang R."/>
            <person name="Briner A.E."/>
            <person name="Felis G.E."/>
            <person name="de Vos W.M."/>
            <person name="Barrangou R."/>
            <person name="Klaenhammer T.R."/>
            <person name="Caufield P.W."/>
            <person name="Cui Y."/>
            <person name="Zhang H."/>
            <person name="O'Toole P.W."/>
        </authorList>
    </citation>
    <scope>NUCLEOTIDE SEQUENCE [LARGE SCALE GENOMIC DNA]</scope>
    <source>
        <strain evidence="2 3">DSM 24301</strain>
    </source>
</reference>
<name>A0A0R2MR96_9LACO</name>